<keyword evidence="1" id="KW-0472">Membrane</keyword>
<feature type="transmembrane region" description="Helical" evidence="1">
    <location>
        <begin position="37"/>
        <end position="53"/>
    </location>
</feature>
<sequence length="54" mass="5927">MPNSPSIPALNSIATFLNCTLCLLPLTAPGWISHTSIILRSLTMVFLISLLWFP</sequence>
<keyword evidence="1" id="KW-0812">Transmembrane</keyword>
<gene>
    <name evidence="2" type="ORF">FOTG_19252</name>
</gene>
<evidence type="ECO:0000256" key="1">
    <source>
        <dbReference type="SAM" id="Phobius"/>
    </source>
</evidence>
<organism evidence="2">
    <name type="scientific">Fusarium oxysporum f. sp. vasinfectum 25433</name>
    <dbReference type="NCBI Taxonomy" id="1089449"/>
    <lineage>
        <taxon>Eukaryota</taxon>
        <taxon>Fungi</taxon>
        <taxon>Dikarya</taxon>
        <taxon>Ascomycota</taxon>
        <taxon>Pezizomycotina</taxon>
        <taxon>Sordariomycetes</taxon>
        <taxon>Hypocreomycetidae</taxon>
        <taxon>Hypocreales</taxon>
        <taxon>Nectriaceae</taxon>
        <taxon>Fusarium</taxon>
        <taxon>Fusarium oxysporum species complex</taxon>
    </lineage>
</organism>
<dbReference type="EMBL" id="KK035803">
    <property type="protein sequence ID" value="EXM12247.1"/>
    <property type="molecule type" value="Genomic_DNA"/>
</dbReference>
<proteinExistence type="predicted"/>
<evidence type="ECO:0000313" key="2">
    <source>
        <dbReference type="EMBL" id="EXM12247.1"/>
    </source>
</evidence>
<reference evidence="2" key="2">
    <citation type="submission" date="2014-03" db="EMBL/GenBank/DDBJ databases">
        <title>The Genome Annotation of Fusarium oxysporum Cotton.</title>
        <authorList>
            <consortium name="The Broad Institute Genomics Platform"/>
            <person name="Ma L.-J."/>
            <person name="Corby-Kistler H."/>
            <person name="Broz K."/>
            <person name="Gale L.R."/>
            <person name="Jonkers W."/>
            <person name="O'Donnell K."/>
            <person name="Ploetz R."/>
            <person name="Steinberg C."/>
            <person name="Schwartz D.C."/>
            <person name="VanEtten H."/>
            <person name="Zhou S."/>
            <person name="Young S.K."/>
            <person name="Zeng Q."/>
            <person name="Gargeya S."/>
            <person name="Fitzgerald M."/>
            <person name="Abouelleil A."/>
            <person name="Alvarado L."/>
            <person name="Chapman S.B."/>
            <person name="Gainer-Dewar J."/>
            <person name="Goldberg J."/>
            <person name="Griggs A."/>
            <person name="Gujja S."/>
            <person name="Hansen M."/>
            <person name="Howarth C."/>
            <person name="Imamovic A."/>
            <person name="Ireland A."/>
            <person name="Larimer J."/>
            <person name="McCowan C."/>
            <person name="Murphy C."/>
            <person name="Pearson M."/>
            <person name="Poon T.W."/>
            <person name="Priest M."/>
            <person name="Roberts A."/>
            <person name="Saif S."/>
            <person name="Shea T."/>
            <person name="Sykes S."/>
            <person name="Wortman J."/>
            <person name="Nusbaum C."/>
            <person name="Birren B."/>
        </authorList>
    </citation>
    <scope>NUCLEOTIDE SEQUENCE</scope>
    <source>
        <strain evidence="2">25433</strain>
    </source>
</reference>
<keyword evidence="1" id="KW-1133">Transmembrane helix</keyword>
<name>X0KTX9_FUSOX</name>
<accession>X0KTX9</accession>
<dbReference type="Proteomes" id="UP000030701">
    <property type="component" value="Unassembled WGS sequence"/>
</dbReference>
<reference evidence="2" key="1">
    <citation type="submission" date="2011-11" db="EMBL/GenBank/DDBJ databases">
        <title>The Genome Sequence of Fusarium oxysporum Cotton.</title>
        <authorList>
            <consortium name="The Broad Institute Genome Sequencing Platform"/>
            <person name="Ma L.-J."/>
            <person name="Gale L.R."/>
            <person name="Schwartz D.C."/>
            <person name="Zhou S."/>
            <person name="Corby-Kistler H."/>
            <person name="Young S.K."/>
            <person name="Zeng Q."/>
            <person name="Gargeya S."/>
            <person name="Fitzgerald M."/>
            <person name="Haas B."/>
            <person name="Abouelleil A."/>
            <person name="Alvarado L."/>
            <person name="Arachchi H.M."/>
            <person name="Berlin A."/>
            <person name="Brown A."/>
            <person name="Chapman S.B."/>
            <person name="Chen Z."/>
            <person name="Dunbar C."/>
            <person name="Freedman E."/>
            <person name="Gearin G."/>
            <person name="Goldberg J."/>
            <person name="Griggs A."/>
            <person name="Gujja S."/>
            <person name="Heiman D."/>
            <person name="Howarth C."/>
            <person name="Larson L."/>
            <person name="Lui A."/>
            <person name="MacDonald P.J.P."/>
            <person name="Montmayeur A."/>
            <person name="Murphy C."/>
            <person name="Neiman D."/>
            <person name="Pearson M."/>
            <person name="Priest M."/>
            <person name="Roberts A."/>
            <person name="Saif S."/>
            <person name="Shea T."/>
            <person name="Shenoy N."/>
            <person name="Sisk P."/>
            <person name="Stolte C."/>
            <person name="Sykes S."/>
            <person name="Wortman J."/>
            <person name="Nusbaum C."/>
            <person name="Birren B."/>
        </authorList>
    </citation>
    <scope>NUCLEOTIDE SEQUENCE [LARGE SCALE GENOMIC DNA]</scope>
    <source>
        <strain evidence="2">25433</strain>
    </source>
</reference>
<protein>
    <submittedName>
        <fullName evidence="2">Uncharacterized protein</fullName>
    </submittedName>
</protein>
<dbReference type="HOGENOM" id="CLU_3050389_0_0_1"/>
<dbReference type="AlphaFoldDB" id="X0KTX9"/>